<feature type="compositionally biased region" description="Pro residues" evidence="1">
    <location>
        <begin position="48"/>
        <end position="63"/>
    </location>
</feature>
<evidence type="ECO:0000313" key="3">
    <source>
        <dbReference type="EMBL" id="WZN45323.1"/>
    </source>
</evidence>
<feature type="region of interest" description="Disordered" evidence="1">
    <location>
        <begin position="48"/>
        <end position="69"/>
    </location>
</feature>
<dbReference type="EC" id="2.4.-.-" evidence="3"/>
<dbReference type="RefSeq" id="WP_341840076.1">
    <property type="nucleotide sequence ID" value="NZ_CP150096.1"/>
</dbReference>
<dbReference type="GO" id="GO:0016757">
    <property type="term" value="F:glycosyltransferase activity"/>
    <property type="evidence" value="ECO:0007669"/>
    <property type="project" value="UniProtKB-KW"/>
</dbReference>
<keyword evidence="3" id="KW-0328">Glycosyltransferase</keyword>
<protein>
    <submittedName>
        <fullName evidence="3">Glycosyltransferase family A protein</fullName>
        <ecNumber evidence="3">2.4.-.-</ecNumber>
    </submittedName>
</protein>
<keyword evidence="4" id="KW-1185">Reference proteome</keyword>
<name>A0ABZ2Z0U8_9BACT</name>
<evidence type="ECO:0000313" key="4">
    <source>
        <dbReference type="Proteomes" id="UP001449657"/>
    </source>
</evidence>
<dbReference type="InterPro" id="IPR001173">
    <property type="entry name" value="Glyco_trans_2-like"/>
</dbReference>
<dbReference type="Proteomes" id="UP001449657">
    <property type="component" value="Chromosome"/>
</dbReference>
<gene>
    <name evidence="3" type="ORF">WJU22_20710</name>
</gene>
<dbReference type="Gene3D" id="3.90.550.10">
    <property type="entry name" value="Spore Coat Polysaccharide Biosynthesis Protein SpsA, Chain A"/>
    <property type="match status" value="1"/>
</dbReference>
<feature type="domain" description="Glycosyltransferase 2-like" evidence="2">
    <location>
        <begin position="1"/>
        <end position="45"/>
    </location>
</feature>
<dbReference type="SUPFAM" id="SSF53448">
    <property type="entry name" value="Nucleotide-diphospho-sugar transferases"/>
    <property type="match status" value="1"/>
</dbReference>
<reference evidence="3 4" key="1">
    <citation type="submission" date="2024-03" db="EMBL/GenBank/DDBJ databases">
        <title>Chitinophaga caseinilytica sp. nov., a casein hydrolysing bacterium isolated from forest soil.</title>
        <authorList>
            <person name="Lee D.S."/>
            <person name="Han D.M."/>
            <person name="Baek J.H."/>
            <person name="Choi D.G."/>
            <person name="Jeon J.H."/>
            <person name="Jeon C.O."/>
        </authorList>
    </citation>
    <scope>NUCLEOTIDE SEQUENCE [LARGE SCALE GENOMIC DNA]</scope>
    <source>
        <strain evidence="3 4">KACC 19118</strain>
    </source>
</reference>
<sequence>MLERCLHSLRLQEHADFEVIVTDDSPDDSVADLVRDFRAGFPIRYEKIPPPSVPPKIGTPPSPSRKANM</sequence>
<proteinExistence type="predicted"/>
<dbReference type="InterPro" id="IPR029044">
    <property type="entry name" value="Nucleotide-diphossugar_trans"/>
</dbReference>
<keyword evidence="3" id="KW-0808">Transferase</keyword>
<dbReference type="EMBL" id="CP150096">
    <property type="protein sequence ID" value="WZN45323.1"/>
    <property type="molecule type" value="Genomic_DNA"/>
</dbReference>
<evidence type="ECO:0000256" key="1">
    <source>
        <dbReference type="SAM" id="MobiDB-lite"/>
    </source>
</evidence>
<accession>A0ABZ2Z0U8</accession>
<organism evidence="3 4">
    <name type="scientific">Chitinophaga caseinilytica</name>
    <dbReference type="NCBI Taxonomy" id="2267521"/>
    <lineage>
        <taxon>Bacteria</taxon>
        <taxon>Pseudomonadati</taxon>
        <taxon>Bacteroidota</taxon>
        <taxon>Chitinophagia</taxon>
        <taxon>Chitinophagales</taxon>
        <taxon>Chitinophagaceae</taxon>
        <taxon>Chitinophaga</taxon>
    </lineage>
</organism>
<evidence type="ECO:0000259" key="2">
    <source>
        <dbReference type="Pfam" id="PF00535"/>
    </source>
</evidence>
<dbReference type="Pfam" id="PF00535">
    <property type="entry name" value="Glycos_transf_2"/>
    <property type="match status" value="1"/>
</dbReference>
<dbReference type="CDD" id="cd00761">
    <property type="entry name" value="Glyco_tranf_GTA_type"/>
    <property type="match status" value="1"/>
</dbReference>